<evidence type="ECO:0000313" key="2">
    <source>
        <dbReference type="Proteomes" id="UP001631969"/>
    </source>
</evidence>
<dbReference type="Proteomes" id="UP001631969">
    <property type="component" value="Unassembled WGS sequence"/>
</dbReference>
<organism evidence="1 2">
    <name type="scientific">Paenibacillus mesotrionivorans</name>
    <dbReference type="NCBI Taxonomy" id="3160968"/>
    <lineage>
        <taxon>Bacteria</taxon>
        <taxon>Bacillati</taxon>
        <taxon>Bacillota</taxon>
        <taxon>Bacilli</taxon>
        <taxon>Bacillales</taxon>
        <taxon>Paenibacillaceae</taxon>
        <taxon>Paenibacillus</taxon>
    </lineage>
</organism>
<accession>A0ACC7NWN7</accession>
<evidence type="ECO:0000313" key="1">
    <source>
        <dbReference type="EMBL" id="MFM9329181.1"/>
    </source>
</evidence>
<proteinExistence type="predicted"/>
<reference evidence="1" key="1">
    <citation type="submission" date="2024-12" db="EMBL/GenBank/DDBJ databases">
        <authorList>
            <person name="Wu N."/>
        </authorList>
    </citation>
    <scope>NUCLEOTIDE SEQUENCE</scope>
    <source>
        <strain evidence="1">P15</strain>
    </source>
</reference>
<gene>
    <name evidence="1" type="ORF">ACI1P1_12870</name>
</gene>
<sequence length="107" mass="11388">MLNAIRQAALTGMEAGKPMAVLFGEVISGNPLQVNVDQRFILDADFLIVPDSLTRLELDLSHTHGSGGQGLATPVVIRPGLEAGDKVILLRVQGGQQFLIMDKVAVL</sequence>
<protein>
    <submittedName>
        <fullName evidence="1">DUF2577 domain-containing protein</fullName>
    </submittedName>
</protein>
<name>A0ACC7NWN7_9BACL</name>
<dbReference type="EMBL" id="JBJURJ010000007">
    <property type="protein sequence ID" value="MFM9329181.1"/>
    <property type="molecule type" value="Genomic_DNA"/>
</dbReference>
<keyword evidence="2" id="KW-1185">Reference proteome</keyword>
<comment type="caution">
    <text evidence="1">The sequence shown here is derived from an EMBL/GenBank/DDBJ whole genome shotgun (WGS) entry which is preliminary data.</text>
</comment>